<sequence>MMQIKSRACGAYGTNCYIVTIDGKEIIIDPGMEAAEWVLAQVSHPIAILNTHGHFDHVWSNAALVKALHIPLYAPIEDCFMLESDPFIQGTPASYADVKVVGDQRFELEGIVVQFLHFPGHTPGCSAILIGNTLFSGDFIFKNSIGRYDFPYSSSDQMRQSLEKFLQIDADWEIFPGHGERTTLKVEQKNVPYWFSFLG</sequence>
<keyword evidence="7" id="KW-1185">Reference proteome</keyword>
<evidence type="ECO:0000256" key="1">
    <source>
        <dbReference type="ARBA" id="ARBA00001947"/>
    </source>
</evidence>
<dbReference type="AlphaFoldDB" id="A0A1D7TKE9"/>
<dbReference type="STRING" id="1193502.SHALO_1702"/>
<keyword evidence="3 6" id="KW-0378">Hydrolase</keyword>
<dbReference type="SUPFAM" id="SSF56281">
    <property type="entry name" value="Metallo-hydrolase/oxidoreductase"/>
    <property type="match status" value="1"/>
</dbReference>
<accession>A0A1D7TKE9</accession>
<dbReference type="InterPro" id="IPR001279">
    <property type="entry name" value="Metallo-B-lactamas"/>
</dbReference>
<dbReference type="Gene3D" id="3.60.15.10">
    <property type="entry name" value="Ribonuclease Z/Hydroxyacylglutathione hydrolase-like"/>
    <property type="match status" value="1"/>
</dbReference>
<protein>
    <submittedName>
        <fullName evidence="6">Hydrolase</fullName>
        <ecNumber evidence="6">3.1.2.6</ecNumber>
    </submittedName>
</protein>
<evidence type="ECO:0000259" key="5">
    <source>
        <dbReference type="SMART" id="SM00849"/>
    </source>
</evidence>
<reference evidence="7" key="1">
    <citation type="submission" date="2016-08" db="EMBL/GenBank/DDBJ databases">
        <title>Complete genome sequence of the organohalide-respiring Epsilonproteobacterium Sulfurospirillum halorespirans.</title>
        <authorList>
            <person name="Goris T."/>
            <person name="Zimmermann J."/>
            <person name="Schenz B."/>
            <person name="Lemos M."/>
            <person name="Hackermueller J."/>
            <person name="Diekert G."/>
        </authorList>
    </citation>
    <scope>NUCLEOTIDE SEQUENCE [LARGE SCALE GENOMIC DNA]</scope>
    <source>
        <strain>DSM 13726</strain>
        <strain evidence="7">PCE-M2</strain>
    </source>
</reference>
<dbReference type="EMBL" id="CP017111">
    <property type="protein sequence ID" value="AOO65473.1"/>
    <property type="molecule type" value="Genomic_DNA"/>
</dbReference>
<gene>
    <name evidence="6" type="ORF">SHALO_1702</name>
</gene>
<comment type="cofactor">
    <cofactor evidence="1">
        <name>Zn(2+)</name>
        <dbReference type="ChEBI" id="CHEBI:29105"/>
    </cofactor>
</comment>
<dbReference type="PATRIC" id="fig|1193502.14.peg.1728"/>
<evidence type="ECO:0000313" key="7">
    <source>
        <dbReference type="Proteomes" id="UP000094609"/>
    </source>
</evidence>
<dbReference type="GO" id="GO:0004416">
    <property type="term" value="F:hydroxyacylglutathione hydrolase activity"/>
    <property type="evidence" value="ECO:0007669"/>
    <property type="project" value="UniProtKB-EC"/>
</dbReference>
<dbReference type="InterPro" id="IPR036866">
    <property type="entry name" value="RibonucZ/Hydroxyglut_hydro"/>
</dbReference>
<name>A0A1D7TKE9_9BACT</name>
<dbReference type="Pfam" id="PF00753">
    <property type="entry name" value="Lactamase_B"/>
    <property type="match status" value="1"/>
</dbReference>
<dbReference type="PANTHER" id="PTHR46233">
    <property type="entry name" value="HYDROXYACYLGLUTATHIONE HYDROLASE GLOC"/>
    <property type="match status" value="1"/>
</dbReference>
<dbReference type="GO" id="GO:0046872">
    <property type="term" value="F:metal ion binding"/>
    <property type="evidence" value="ECO:0007669"/>
    <property type="project" value="UniProtKB-KW"/>
</dbReference>
<dbReference type="CDD" id="cd06262">
    <property type="entry name" value="metallo-hydrolase-like_MBL-fold"/>
    <property type="match status" value="1"/>
</dbReference>
<feature type="domain" description="Metallo-beta-lactamase" evidence="5">
    <location>
        <begin position="13"/>
        <end position="178"/>
    </location>
</feature>
<dbReference type="InterPro" id="IPR051453">
    <property type="entry name" value="MBL_Glyoxalase_II"/>
</dbReference>
<dbReference type="KEGG" id="shal:SHALO_1702"/>
<evidence type="ECO:0000313" key="6">
    <source>
        <dbReference type="EMBL" id="AOO65473.1"/>
    </source>
</evidence>
<evidence type="ECO:0000256" key="3">
    <source>
        <dbReference type="ARBA" id="ARBA00022801"/>
    </source>
</evidence>
<dbReference type="Proteomes" id="UP000094609">
    <property type="component" value="Chromosome"/>
</dbReference>
<keyword evidence="4" id="KW-0862">Zinc</keyword>
<dbReference type="SMART" id="SM00849">
    <property type="entry name" value="Lactamase_B"/>
    <property type="match status" value="1"/>
</dbReference>
<dbReference type="EC" id="3.1.2.6" evidence="6"/>
<evidence type="ECO:0000256" key="2">
    <source>
        <dbReference type="ARBA" id="ARBA00022723"/>
    </source>
</evidence>
<evidence type="ECO:0000256" key="4">
    <source>
        <dbReference type="ARBA" id="ARBA00022833"/>
    </source>
</evidence>
<keyword evidence="2" id="KW-0479">Metal-binding</keyword>
<organism evidence="6 7">
    <name type="scientific">Sulfurospirillum halorespirans DSM 13726</name>
    <dbReference type="NCBI Taxonomy" id="1193502"/>
    <lineage>
        <taxon>Bacteria</taxon>
        <taxon>Pseudomonadati</taxon>
        <taxon>Campylobacterota</taxon>
        <taxon>Epsilonproteobacteria</taxon>
        <taxon>Campylobacterales</taxon>
        <taxon>Sulfurospirillaceae</taxon>
        <taxon>Sulfurospirillum</taxon>
    </lineage>
</organism>
<dbReference type="PANTHER" id="PTHR46233:SF3">
    <property type="entry name" value="HYDROXYACYLGLUTATHIONE HYDROLASE GLOC"/>
    <property type="match status" value="1"/>
</dbReference>
<proteinExistence type="predicted"/>